<dbReference type="EMBL" id="QXGE01012923">
    <property type="protein sequence ID" value="KAE9245754.1"/>
    <property type="molecule type" value="Genomic_DNA"/>
</dbReference>
<protein>
    <submittedName>
        <fullName evidence="1">Uncharacterized protein</fullName>
    </submittedName>
</protein>
<sequence>MLALSSSTSRLASAVRAPKRLTVLLPLLWDVPRSLASLNHFSSITTSLGFTRHGIAHLLVPAGD</sequence>
<name>A0A6A3ZYY3_9STRA</name>
<reference evidence="1 2" key="1">
    <citation type="submission" date="2018-08" db="EMBL/GenBank/DDBJ databases">
        <title>Genomic investigation of the strawberry pathogen Phytophthora fragariae indicates pathogenicity is determined by transcriptional variation in three key races.</title>
        <authorList>
            <person name="Adams T.M."/>
            <person name="Armitage A.D."/>
            <person name="Sobczyk M.K."/>
            <person name="Bates H.J."/>
            <person name="Dunwell J.M."/>
            <person name="Nellist C.F."/>
            <person name="Harrison R.J."/>
        </authorList>
    </citation>
    <scope>NUCLEOTIDE SEQUENCE [LARGE SCALE GENOMIC DNA]</scope>
    <source>
        <strain evidence="1 2">A4</strain>
    </source>
</reference>
<gene>
    <name evidence="1" type="ORF">PF001_g33528</name>
</gene>
<comment type="caution">
    <text evidence="1">The sequence shown here is derived from an EMBL/GenBank/DDBJ whole genome shotgun (WGS) entry which is preliminary data.</text>
</comment>
<dbReference type="Proteomes" id="UP000437068">
    <property type="component" value="Unassembled WGS sequence"/>
</dbReference>
<evidence type="ECO:0000313" key="2">
    <source>
        <dbReference type="Proteomes" id="UP000437068"/>
    </source>
</evidence>
<accession>A0A6A3ZYY3</accession>
<evidence type="ECO:0000313" key="1">
    <source>
        <dbReference type="EMBL" id="KAE9245754.1"/>
    </source>
</evidence>
<organism evidence="1 2">
    <name type="scientific">Phytophthora fragariae</name>
    <dbReference type="NCBI Taxonomy" id="53985"/>
    <lineage>
        <taxon>Eukaryota</taxon>
        <taxon>Sar</taxon>
        <taxon>Stramenopiles</taxon>
        <taxon>Oomycota</taxon>
        <taxon>Peronosporomycetes</taxon>
        <taxon>Peronosporales</taxon>
        <taxon>Peronosporaceae</taxon>
        <taxon>Phytophthora</taxon>
    </lineage>
</organism>
<dbReference type="AlphaFoldDB" id="A0A6A3ZYY3"/>
<proteinExistence type="predicted"/>